<dbReference type="EMBL" id="FUKO01000006">
    <property type="protein sequence ID" value="SJN18097.1"/>
    <property type="molecule type" value="Genomic_DNA"/>
</dbReference>
<dbReference type="Gene3D" id="1.10.10.10">
    <property type="entry name" value="Winged helix-like DNA-binding domain superfamily/Winged helix DNA-binding domain"/>
    <property type="match status" value="1"/>
</dbReference>
<dbReference type="Pfam" id="PF04198">
    <property type="entry name" value="Sugar-bind"/>
    <property type="match status" value="1"/>
</dbReference>
<reference evidence="6 7" key="1">
    <citation type="submission" date="2017-02" db="EMBL/GenBank/DDBJ databases">
        <authorList>
            <person name="Peterson S.W."/>
        </authorList>
    </citation>
    <scope>NUCLEOTIDE SEQUENCE [LARGE SCALE GENOMIC DNA]</scope>
    <source>
        <strain evidence="6 7">B Mb 05.01</strain>
    </source>
</reference>
<keyword evidence="2" id="KW-0805">Transcription regulation</keyword>
<gene>
    <name evidence="6" type="ORF">FM104_01650</name>
</gene>
<dbReference type="GO" id="GO:0003677">
    <property type="term" value="F:DNA binding"/>
    <property type="evidence" value="ECO:0007669"/>
    <property type="project" value="UniProtKB-KW"/>
</dbReference>
<dbReference type="AlphaFoldDB" id="A0A1R4IE41"/>
<evidence type="ECO:0000256" key="4">
    <source>
        <dbReference type="ARBA" id="ARBA00023163"/>
    </source>
</evidence>
<dbReference type="InterPro" id="IPR007324">
    <property type="entry name" value="Sugar-bd_dom_put"/>
</dbReference>
<dbReference type="Proteomes" id="UP000196320">
    <property type="component" value="Unassembled WGS sequence"/>
</dbReference>
<evidence type="ECO:0000259" key="5">
    <source>
        <dbReference type="Pfam" id="PF04198"/>
    </source>
</evidence>
<organism evidence="6 7">
    <name type="scientific">Microbacterium esteraromaticum</name>
    <dbReference type="NCBI Taxonomy" id="57043"/>
    <lineage>
        <taxon>Bacteria</taxon>
        <taxon>Bacillati</taxon>
        <taxon>Actinomycetota</taxon>
        <taxon>Actinomycetes</taxon>
        <taxon>Micrococcales</taxon>
        <taxon>Microbacteriaceae</taxon>
        <taxon>Microbacterium</taxon>
    </lineage>
</organism>
<dbReference type="RefSeq" id="WP_087129720.1">
    <property type="nucleotide sequence ID" value="NZ_FUKO01000006.1"/>
</dbReference>
<dbReference type="InterPro" id="IPR036388">
    <property type="entry name" value="WH-like_DNA-bd_sf"/>
</dbReference>
<dbReference type="InterPro" id="IPR037171">
    <property type="entry name" value="NagB/RpiA_transferase-like"/>
</dbReference>
<dbReference type="SUPFAM" id="SSF100950">
    <property type="entry name" value="NagB/RpiA/CoA transferase-like"/>
    <property type="match status" value="1"/>
</dbReference>
<keyword evidence="7" id="KW-1185">Reference proteome</keyword>
<protein>
    <submittedName>
        <fullName evidence="6">Deoxyribonucleoside regulator DeoR (Transcriptional repressor)</fullName>
    </submittedName>
</protein>
<evidence type="ECO:0000256" key="3">
    <source>
        <dbReference type="ARBA" id="ARBA00023125"/>
    </source>
</evidence>
<keyword evidence="4" id="KW-0804">Transcription</keyword>
<comment type="similarity">
    <text evidence="1">Belongs to the SorC transcriptional regulatory family.</text>
</comment>
<dbReference type="PANTHER" id="PTHR34294">
    <property type="entry name" value="TRANSCRIPTIONAL REGULATOR-RELATED"/>
    <property type="match status" value="1"/>
</dbReference>
<keyword evidence="3" id="KW-0238">DNA-binding</keyword>
<evidence type="ECO:0000313" key="7">
    <source>
        <dbReference type="Proteomes" id="UP000196320"/>
    </source>
</evidence>
<dbReference type="PANTHER" id="PTHR34294:SF1">
    <property type="entry name" value="TRANSCRIPTIONAL REGULATOR LSRR"/>
    <property type="match status" value="1"/>
</dbReference>
<accession>A0A1R4IE41</accession>
<evidence type="ECO:0000256" key="2">
    <source>
        <dbReference type="ARBA" id="ARBA00023015"/>
    </source>
</evidence>
<dbReference type="Gene3D" id="3.40.50.1360">
    <property type="match status" value="1"/>
</dbReference>
<evidence type="ECO:0000256" key="1">
    <source>
        <dbReference type="ARBA" id="ARBA00010466"/>
    </source>
</evidence>
<name>A0A1R4IE41_9MICO</name>
<dbReference type="GO" id="GO:0030246">
    <property type="term" value="F:carbohydrate binding"/>
    <property type="evidence" value="ECO:0007669"/>
    <property type="project" value="InterPro"/>
</dbReference>
<sequence length="324" mass="35812">MMPIDEPRHDAKTVAALTAAKLYYLQDMTMDAIARELSTSRSSVSRLLASARESGLVDIRINSPFERVGRIEEQLRERFRVNAHIVPMSGIVNDVERLERVALTAGRLLSQFIESNMVVGVAWGSTISMVSRSLVQKEVHNTSFVQLNGAGNTQTSGLEYSSDILQRFGQAFGAEVEQFPVPAFFDNPDTRDAMWKERSTRRVLAFQSRMDIAVFGLGSPQSEVPSRVYVGGYLNRDDYRMLREDGAIGDVATVFFRADGTWRDIRLNGRSTGPGLDRLRRVPRRVCVVSGAAKLGSLRAAIAAGIITDVVLDETLARLLAEDG</sequence>
<dbReference type="InterPro" id="IPR051054">
    <property type="entry name" value="SorC_transcr_regulators"/>
</dbReference>
<evidence type="ECO:0000313" key="6">
    <source>
        <dbReference type="EMBL" id="SJN18097.1"/>
    </source>
</evidence>
<feature type="domain" description="Sugar-binding" evidence="5">
    <location>
        <begin position="64"/>
        <end position="320"/>
    </location>
</feature>
<proteinExistence type="inferred from homology"/>
<dbReference type="OrthoDB" id="186585at2"/>